<reference evidence="2 3" key="1">
    <citation type="submission" date="2023-06" db="EMBL/GenBank/DDBJ databases">
        <title>Draft genome sequence of Novosphingobium sp. strain IK01.</title>
        <authorList>
            <person name="Hatamoto M."/>
            <person name="Ikarashi T."/>
            <person name="Yamaguchi T."/>
        </authorList>
    </citation>
    <scope>NUCLEOTIDE SEQUENCE [LARGE SCALE GENOMIC DNA]</scope>
    <source>
        <strain evidence="2 3">IK01</strain>
    </source>
</reference>
<dbReference type="InterPro" id="IPR006143">
    <property type="entry name" value="RND_pump_MFP"/>
</dbReference>
<dbReference type="SUPFAM" id="SSF111369">
    <property type="entry name" value="HlyD-like secretion proteins"/>
    <property type="match status" value="1"/>
</dbReference>
<dbReference type="PANTHER" id="PTHR30469">
    <property type="entry name" value="MULTIDRUG RESISTANCE PROTEIN MDTA"/>
    <property type="match status" value="1"/>
</dbReference>
<accession>A0ABQ6P6Y2</accession>
<gene>
    <name evidence="2" type="ORF">NUTIK01_13480</name>
</gene>
<comment type="similarity">
    <text evidence="1">Belongs to the membrane fusion protein (MFP) (TC 8.A.1) family.</text>
</comment>
<proteinExistence type="inferred from homology"/>
<dbReference type="Gene3D" id="2.40.30.170">
    <property type="match status" value="1"/>
</dbReference>
<dbReference type="Gene3D" id="2.40.50.100">
    <property type="match status" value="1"/>
</dbReference>
<dbReference type="EMBL" id="BTFW01000001">
    <property type="protein sequence ID" value="GMM60571.1"/>
    <property type="molecule type" value="Genomic_DNA"/>
</dbReference>
<dbReference type="Gene3D" id="2.40.420.20">
    <property type="match status" value="1"/>
</dbReference>
<dbReference type="PANTHER" id="PTHR30469:SF15">
    <property type="entry name" value="HLYD FAMILY OF SECRETION PROTEINS"/>
    <property type="match status" value="1"/>
</dbReference>
<name>A0ABQ6P6Y2_9SPHN</name>
<protein>
    <submittedName>
        <fullName evidence="2">Efflux RND transporter periplasmic adaptor subunit</fullName>
    </submittedName>
</protein>
<dbReference type="Proteomes" id="UP001187221">
    <property type="component" value="Unassembled WGS sequence"/>
</dbReference>
<evidence type="ECO:0000313" key="2">
    <source>
        <dbReference type="EMBL" id="GMM60571.1"/>
    </source>
</evidence>
<organism evidence="2 3">
    <name type="scientific">Novosphingobium pituita</name>
    <dbReference type="NCBI Taxonomy" id="3056842"/>
    <lineage>
        <taxon>Bacteria</taxon>
        <taxon>Pseudomonadati</taxon>
        <taxon>Pseudomonadota</taxon>
        <taxon>Alphaproteobacteria</taxon>
        <taxon>Sphingomonadales</taxon>
        <taxon>Sphingomonadaceae</taxon>
        <taxon>Novosphingobium</taxon>
    </lineage>
</organism>
<keyword evidence="3" id="KW-1185">Reference proteome</keyword>
<comment type="caution">
    <text evidence="2">The sequence shown here is derived from an EMBL/GenBank/DDBJ whole genome shotgun (WGS) entry which is preliminary data.</text>
</comment>
<evidence type="ECO:0000313" key="3">
    <source>
        <dbReference type="Proteomes" id="UP001187221"/>
    </source>
</evidence>
<dbReference type="RefSeq" id="WP_317974360.1">
    <property type="nucleotide sequence ID" value="NZ_BTFW01000001.1"/>
</dbReference>
<evidence type="ECO:0000256" key="1">
    <source>
        <dbReference type="ARBA" id="ARBA00009477"/>
    </source>
</evidence>
<sequence length="341" mass="34443">MIALSALLAPLAGCGTPPDADRQEGEPSVLVSLTRPTRGSLPQEIEAFGAATPATNGTETISMAQPGQITSLAVTPGSAVHAGQTLATFALAPTARSTFLQAQEALLAAQKQRASTAQLLAQQLATRDQLVQADKAVSDARVALAGLRAEGAGQAVQTLRAPFAGTVIAISAAQGDRTLPGAPIMTLARAGGIVVTVGVDPARRAALSVGQPARLAPLAGGAPIMGHVLRIDSALNPRTRMIDVDLAFPSGVLLPGEGVQATIATGQVSGWVVPHKTVVTADGPAHVFQAVGGKAKAVPVRVALSSDSGDVVEGALDPARPIIVDGAYQVQDGIAIRQDQP</sequence>
<dbReference type="NCBIfam" id="TIGR01730">
    <property type="entry name" value="RND_mfp"/>
    <property type="match status" value="1"/>
</dbReference>
<dbReference type="Gene3D" id="1.10.287.470">
    <property type="entry name" value="Helix hairpin bin"/>
    <property type="match status" value="1"/>
</dbReference>